<protein>
    <submittedName>
        <fullName evidence="2">Uncharacterized protein</fullName>
    </submittedName>
</protein>
<proteinExistence type="predicted"/>
<name>A0A834LTH4_RHOSS</name>
<dbReference type="EMBL" id="WJXA01000003">
    <property type="protein sequence ID" value="KAF7147539.1"/>
    <property type="molecule type" value="Genomic_DNA"/>
</dbReference>
<comment type="caution">
    <text evidence="2">The sequence shown here is derived from an EMBL/GenBank/DDBJ whole genome shotgun (WGS) entry which is preliminary data.</text>
</comment>
<reference evidence="2" key="1">
    <citation type="submission" date="2019-11" db="EMBL/GenBank/DDBJ databases">
        <authorList>
            <person name="Liu Y."/>
            <person name="Hou J."/>
            <person name="Li T.-Q."/>
            <person name="Guan C.-H."/>
            <person name="Wu X."/>
            <person name="Wu H.-Z."/>
            <person name="Ling F."/>
            <person name="Zhang R."/>
            <person name="Shi X.-G."/>
            <person name="Ren J.-P."/>
            <person name="Chen E.-F."/>
            <person name="Sun J.-M."/>
        </authorList>
    </citation>
    <scope>NUCLEOTIDE SEQUENCE</scope>
    <source>
        <strain evidence="2">Adult_tree_wgs_1</strain>
        <tissue evidence="2">Leaves</tissue>
    </source>
</reference>
<evidence type="ECO:0000313" key="3">
    <source>
        <dbReference type="Proteomes" id="UP000626092"/>
    </source>
</evidence>
<evidence type="ECO:0000256" key="1">
    <source>
        <dbReference type="SAM" id="MobiDB-lite"/>
    </source>
</evidence>
<dbReference type="OrthoDB" id="1939390at2759"/>
<feature type="region of interest" description="Disordered" evidence="1">
    <location>
        <begin position="1"/>
        <end position="154"/>
    </location>
</feature>
<sequence>MANDTRSSWGSKDDENNSSIKKPVSIKESSTLGSAMMDTSGFRKSIREMPLQKQMSSSPSTRSGSEHLDRPTPTTFAVKRKSEIVEKQRMPSPLRRSDRGKEHASLGCSDFNKLQRPEAISKIDSSYCGGSVSKPVDDREDGGENRTSRVDAAAPPLSECKRDNIAGTHVPCSERLRYLLF</sequence>
<dbReference type="AlphaFoldDB" id="A0A834LTH4"/>
<accession>A0A834LTH4</accession>
<dbReference type="Proteomes" id="UP000626092">
    <property type="component" value="Unassembled WGS sequence"/>
</dbReference>
<keyword evidence="3" id="KW-1185">Reference proteome</keyword>
<gene>
    <name evidence="2" type="ORF">RHSIM_Rhsim03G0086900</name>
</gene>
<feature type="compositionally biased region" description="Polar residues" evidence="1">
    <location>
        <begin position="1"/>
        <end position="10"/>
    </location>
</feature>
<organism evidence="2 3">
    <name type="scientific">Rhododendron simsii</name>
    <name type="common">Sims's rhododendron</name>
    <dbReference type="NCBI Taxonomy" id="118357"/>
    <lineage>
        <taxon>Eukaryota</taxon>
        <taxon>Viridiplantae</taxon>
        <taxon>Streptophyta</taxon>
        <taxon>Embryophyta</taxon>
        <taxon>Tracheophyta</taxon>
        <taxon>Spermatophyta</taxon>
        <taxon>Magnoliopsida</taxon>
        <taxon>eudicotyledons</taxon>
        <taxon>Gunneridae</taxon>
        <taxon>Pentapetalae</taxon>
        <taxon>asterids</taxon>
        <taxon>Ericales</taxon>
        <taxon>Ericaceae</taxon>
        <taxon>Ericoideae</taxon>
        <taxon>Rhodoreae</taxon>
        <taxon>Rhododendron</taxon>
    </lineage>
</organism>
<feature type="compositionally biased region" description="Basic and acidic residues" evidence="1">
    <location>
        <begin position="80"/>
        <end position="104"/>
    </location>
</feature>
<evidence type="ECO:0000313" key="2">
    <source>
        <dbReference type="EMBL" id="KAF7147539.1"/>
    </source>
</evidence>
<feature type="compositionally biased region" description="Polar residues" evidence="1">
    <location>
        <begin position="53"/>
        <end position="63"/>
    </location>
</feature>